<dbReference type="RefSeq" id="WP_245943634.1">
    <property type="nucleotide sequence ID" value="NZ_QKLU01000003.1"/>
</dbReference>
<comment type="caution">
    <text evidence="2">The sequence shown here is derived from an EMBL/GenBank/DDBJ whole genome shotgun (WGS) entry which is preliminary data.</text>
</comment>
<proteinExistence type="predicted"/>
<evidence type="ECO:0000313" key="3">
    <source>
        <dbReference type="Proteomes" id="UP000248198"/>
    </source>
</evidence>
<dbReference type="Proteomes" id="UP000248198">
    <property type="component" value="Unassembled WGS sequence"/>
</dbReference>
<name>A0A318UTD6_9SPHI</name>
<organism evidence="2 3">
    <name type="scientific">Pedobacter nutrimenti</name>
    <dbReference type="NCBI Taxonomy" id="1241337"/>
    <lineage>
        <taxon>Bacteria</taxon>
        <taxon>Pseudomonadati</taxon>
        <taxon>Bacteroidota</taxon>
        <taxon>Sphingobacteriia</taxon>
        <taxon>Sphingobacteriales</taxon>
        <taxon>Sphingobacteriaceae</taxon>
        <taxon>Pedobacter</taxon>
    </lineage>
</organism>
<dbReference type="Pfam" id="PF17648">
    <property type="entry name" value="Luciferase"/>
    <property type="match status" value="1"/>
</dbReference>
<keyword evidence="3" id="KW-1185">Reference proteome</keyword>
<evidence type="ECO:0000313" key="2">
    <source>
        <dbReference type="EMBL" id="PYF74889.1"/>
    </source>
</evidence>
<dbReference type="EMBL" id="QKLU01000003">
    <property type="protein sequence ID" value="PYF74889.1"/>
    <property type="molecule type" value="Genomic_DNA"/>
</dbReference>
<evidence type="ECO:0000259" key="1">
    <source>
        <dbReference type="Pfam" id="PF17648"/>
    </source>
</evidence>
<dbReference type="AlphaFoldDB" id="A0A318UTD6"/>
<reference evidence="2 3" key="1">
    <citation type="submission" date="2018-06" db="EMBL/GenBank/DDBJ databases">
        <title>Genomic Encyclopedia of Archaeal and Bacterial Type Strains, Phase II (KMG-II): from individual species to whole genera.</title>
        <authorList>
            <person name="Goeker M."/>
        </authorList>
    </citation>
    <scope>NUCLEOTIDE SEQUENCE [LARGE SCALE GENOMIC DNA]</scope>
    <source>
        <strain evidence="2 3">DSM 27372</strain>
    </source>
</reference>
<protein>
    <recommendedName>
        <fullName evidence="1">Luciferase domain-containing protein</fullName>
    </recommendedName>
</protein>
<gene>
    <name evidence="2" type="ORF">B0O44_103335</name>
</gene>
<accession>A0A318UTD6</accession>
<dbReference type="InterPro" id="IPR040841">
    <property type="entry name" value="Luciferase_dom"/>
</dbReference>
<feature type="domain" description="Luciferase" evidence="1">
    <location>
        <begin position="75"/>
        <end position="137"/>
    </location>
</feature>
<sequence length="145" mass="16870">MKTNSLFSFVLRYLGFLKAVPLLPLVFDSMLKLQTLWTNAGLLDWMDELEEEILTWQGTSTGLHQYGGVQFNAYGKEIGHLHSNGLLDVLYSKRIKAALIKQGRIEPHHIFTDSGWISFYIKKQEDKNYAKELLEMAYWRLRSKD</sequence>